<dbReference type="Pfam" id="PF00573">
    <property type="entry name" value="Ribosomal_L4"/>
    <property type="match status" value="1"/>
</dbReference>
<dbReference type="Proteomes" id="UP000823771">
    <property type="component" value="Unassembled WGS sequence"/>
</dbReference>
<dbReference type="GO" id="GO:1990904">
    <property type="term" value="C:ribonucleoprotein complex"/>
    <property type="evidence" value="ECO:0007669"/>
    <property type="project" value="UniProtKB-KW"/>
</dbReference>
<accession>A0A9D9IT04</accession>
<keyword evidence="3 5" id="KW-0687">Ribonucleoprotein</keyword>
<reference evidence="6" key="2">
    <citation type="journal article" date="2021" name="PeerJ">
        <title>Extensive microbial diversity within the chicken gut microbiome revealed by metagenomics and culture.</title>
        <authorList>
            <person name="Gilroy R."/>
            <person name="Ravi A."/>
            <person name="Getino M."/>
            <person name="Pursley I."/>
            <person name="Horton D.L."/>
            <person name="Alikhan N.F."/>
            <person name="Baker D."/>
            <person name="Gharbi K."/>
            <person name="Hall N."/>
            <person name="Watson M."/>
            <person name="Adriaenssens E.M."/>
            <person name="Foster-Nyarko E."/>
            <person name="Jarju S."/>
            <person name="Secka A."/>
            <person name="Antonio M."/>
            <person name="Oren A."/>
            <person name="Chaudhuri R.R."/>
            <person name="La Ragione R."/>
            <person name="Hildebrand F."/>
            <person name="Pallen M.J."/>
        </authorList>
    </citation>
    <scope>NUCLEOTIDE SEQUENCE</scope>
    <source>
        <strain evidence="6">2478</strain>
    </source>
</reference>
<gene>
    <name evidence="5 6" type="primary">rplD</name>
    <name evidence="6" type="ORF">IAB80_00010</name>
</gene>
<comment type="subunit">
    <text evidence="5">Part of the 50S ribosomal subunit.</text>
</comment>
<evidence type="ECO:0000256" key="3">
    <source>
        <dbReference type="ARBA" id="ARBA00023274"/>
    </source>
</evidence>
<dbReference type="SUPFAM" id="SSF52166">
    <property type="entry name" value="Ribosomal protein L4"/>
    <property type="match status" value="1"/>
</dbReference>
<sequence length="208" mass="23290">MELSVYKIDGTESGKKVALDEKVFGIEPNDHAIWLDVKQYLANQRQGTHKTKDRSEVAYSTKKLIRQKGSGGARHGSLKAGIYVGGGRVFGPKPRDYSFKLNKKLKQLARFSALSYKAKENAIVMVEPFTMEAPKTKEFTQILKNIKAGNRKVLFVLPENSSNIYLSSRNLPEVKVITVDEINTYTIMAAHSMVIVDGVQDILSSRIR</sequence>
<comment type="function">
    <text evidence="5">Forms part of the polypeptide exit tunnel.</text>
</comment>
<evidence type="ECO:0000313" key="7">
    <source>
        <dbReference type="Proteomes" id="UP000823771"/>
    </source>
</evidence>
<reference evidence="6" key="1">
    <citation type="submission" date="2020-10" db="EMBL/GenBank/DDBJ databases">
        <authorList>
            <person name="Gilroy R."/>
        </authorList>
    </citation>
    <scope>NUCLEOTIDE SEQUENCE</scope>
    <source>
        <strain evidence="6">2478</strain>
    </source>
</reference>
<dbReference type="AlphaFoldDB" id="A0A9D9IT04"/>
<proteinExistence type="inferred from homology"/>
<dbReference type="InterPro" id="IPR013005">
    <property type="entry name" value="Ribosomal_uL4-like"/>
</dbReference>
<comment type="similarity">
    <text evidence="1 5">Belongs to the universal ribosomal protein uL4 family.</text>
</comment>
<dbReference type="PANTHER" id="PTHR10746:SF6">
    <property type="entry name" value="LARGE RIBOSOMAL SUBUNIT PROTEIN UL4M"/>
    <property type="match status" value="1"/>
</dbReference>
<dbReference type="GO" id="GO:0003735">
    <property type="term" value="F:structural constituent of ribosome"/>
    <property type="evidence" value="ECO:0007669"/>
    <property type="project" value="InterPro"/>
</dbReference>
<dbReference type="InterPro" id="IPR002136">
    <property type="entry name" value="Ribosomal_uL4"/>
</dbReference>
<comment type="caution">
    <text evidence="6">The sequence shown here is derived from an EMBL/GenBank/DDBJ whole genome shotgun (WGS) entry which is preliminary data.</text>
</comment>
<comment type="function">
    <text evidence="5">One of the primary rRNA binding proteins, this protein initially binds near the 5'-end of the 23S rRNA. It is important during the early stages of 50S assembly. It makes multiple contacts with different domains of the 23S rRNA in the assembled 50S subunit and ribosome.</text>
</comment>
<dbReference type="PANTHER" id="PTHR10746">
    <property type="entry name" value="50S RIBOSOMAL PROTEIN L4"/>
    <property type="match status" value="1"/>
</dbReference>
<dbReference type="Gene3D" id="3.40.1370.10">
    <property type="match status" value="1"/>
</dbReference>
<evidence type="ECO:0000313" key="6">
    <source>
        <dbReference type="EMBL" id="MBO8477281.1"/>
    </source>
</evidence>
<keyword evidence="5" id="KW-0694">RNA-binding</keyword>
<evidence type="ECO:0000256" key="2">
    <source>
        <dbReference type="ARBA" id="ARBA00022980"/>
    </source>
</evidence>
<evidence type="ECO:0000256" key="5">
    <source>
        <dbReference type="HAMAP-Rule" id="MF_01328"/>
    </source>
</evidence>
<dbReference type="HAMAP" id="MF_01328_B">
    <property type="entry name" value="Ribosomal_uL4_B"/>
    <property type="match status" value="1"/>
</dbReference>
<dbReference type="GO" id="GO:0006412">
    <property type="term" value="P:translation"/>
    <property type="evidence" value="ECO:0007669"/>
    <property type="project" value="UniProtKB-UniRule"/>
</dbReference>
<evidence type="ECO:0000256" key="4">
    <source>
        <dbReference type="ARBA" id="ARBA00035244"/>
    </source>
</evidence>
<dbReference type="InterPro" id="IPR023574">
    <property type="entry name" value="Ribosomal_uL4_dom_sf"/>
</dbReference>
<dbReference type="EMBL" id="JADILZ010000001">
    <property type="protein sequence ID" value="MBO8477281.1"/>
    <property type="molecule type" value="Genomic_DNA"/>
</dbReference>
<keyword evidence="2 5" id="KW-0689">Ribosomal protein</keyword>
<keyword evidence="5" id="KW-0699">rRNA-binding</keyword>
<name>A0A9D9IT04_9BACT</name>
<evidence type="ECO:0000256" key="1">
    <source>
        <dbReference type="ARBA" id="ARBA00010528"/>
    </source>
</evidence>
<dbReference type="GO" id="GO:0019843">
    <property type="term" value="F:rRNA binding"/>
    <property type="evidence" value="ECO:0007669"/>
    <property type="project" value="UniProtKB-UniRule"/>
</dbReference>
<dbReference type="GO" id="GO:0005840">
    <property type="term" value="C:ribosome"/>
    <property type="evidence" value="ECO:0007669"/>
    <property type="project" value="UniProtKB-KW"/>
</dbReference>
<protein>
    <recommendedName>
        <fullName evidence="4 5">Large ribosomal subunit protein uL4</fullName>
    </recommendedName>
</protein>
<dbReference type="NCBIfam" id="TIGR03953">
    <property type="entry name" value="rplD_bact"/>
    <property type="match status" value="1"/>
</dbReference>
<organism evidence="6 7">
    <name type="scientific">Candidatus Cryptobacteroides excrementipullorum</name>
    <dbReference type="NCBI Taxonomy" id="2840761"/>
    <lineage>
        <taxon>Bacteria</taxon>
        <taxon>Pseudomonadati</taxon>
        <taxon>Bacteroidota</taxon>
        <taxon>Bacteroidia</taxon>
        <taxon>Bacteroidales</taxon>
        <taxon>Candidatus Cryptobacteroides</taxon>
    </lineage>
</organism>